<evidence type="ECO:0000256" key="1">
    <source>
        <dbReference type="SAM" id="Phobius"/>
    </source>
</evidence>
<dbReference type="EMBL" id="JABBGH010000001">
    <property type="protein sequence ID" value="NML63994.1"/>
    <property type="molecule type" value="Genomic_DNA"/>
</dbReference>
<keyword evidence="1" id="KW-0472">Membrane</keyword>
<dbReference type="AlphaFoldDB" id="A0A7Y0AAY8"/>
<gene>
    <name evidence="2" type="ORF">HHL22_02135</name>
</gene>
<keyword evidence="3" id="KW-1185">Reference proteome</keyword>
<keyword evidence="1" id="KW-0812">Transmembrane</keyword>
<reference evidence="2 3" key="1">
    <citation type="submission" date="2020-04" db="EMBL/GenBank/DDBJ databases">
        <title>Hymenobacter polaris sp. nov., isolated from Arctic soil.</title>
        <authorList>
            <person name="Dahal R.H."/>
        </authorList>
    </citation>
    <scope>NUCLEOTIDE SEQUENCE [LARGE SCALE GENOMIC DNA]</scope>
    <source>
        <strain evidence="2 3">RP-2-7</strain>
    </source>
</reference>
<sequence length="161" mass="17990">MLRINPRFQVGYLTLSALLVGAAILLGFDAWTSILVGLASWLVACTTYPGFEFSKDGLRMRDYHGLFGIKIGRWEKIPPVVGVTIKQFSEMIKNDSKYSAGIWNSSSTRHAELIVMLSVKHSTNGIIMGRFSIDKPEQATEFANQLAERFKVPVNSYLSNE</sequence>
<proteinExistence type="predicted"/>
<protein>
    <submittedName>
        <fullName evidence="2">Uncharacterized protein</fullName>
    </submittedName>
</protein>
<comment type="caution">
    <text evidence="2">The sequence shown here is derived from an EMBL/GenBank/DDBJ whole genome shotgun (WGS) entry which is preliminary data.</text>
</comment>
<evidence type="ECO:0000313" key="3">
    <source>
        <dbReference type="Proteomes" id="UP000559626"/>
    </source>
</evidence>
<feature type="transmembrane region" description="Helical" evidence="1">
    <location>
        <begin position="12"/>
        <end position="28"/>
    </location>
</feature>
<organism evidence="2 3">
    <name type="scientific">Hymenobacter polaris</name>
    <dbReference type="NCBI Taxonomy" id="2682546"/>
    <lineage>
        <taxon>Bacteria</taxon>
        <taxon>Pseudomonadati</taxon>
        <taxon>Bacteroidota</taxon>
        <taxon>Cytophagia</taxon>
        <taxon>Cytophagales</taxon>
        <taxon>Hymenobacteraceae</taxon>
        <taxon>Hymenobacter</taxon>
    </lineage>
</organism>
<dbReference type="Proteomes" id="UP000559626">
    <property type="component" value="Unassembled WGS sequence"/>
</dbReference>
<accession>A0A7Y0AAY8</accession>
<dbReference type="RefSeq" id="WP_169529321.1">
    <property type="nucleotide sequence ID" value="NZ_JABBGH010000001.1"/>
</dbReference>
<name>A0A7Y0AAY8_9BACT</name>
<evidence type="ECO:0000313" key="2">
    <source>
        <dbReference type="EMBL" id="NML63994.1"/>
    </source>
</evidence>
<keyword evidence="1" id="KW-1133">Transmembrane helix</keyword>